<keyword evidence="4" id="KW-1185">Reference proteome</keyword>
<feature type="domain" description="Alcohol dehydrogenase-like N-terminal" evidence="2">
    <location>
        <begin position="26"/>
        <end position="88"/>
    </location>
</feature>
<proteinExistence type="predicted"/>
<dbReference type="InterPro" id="IPR011032">
    <property type="entry name" value="GroES-like_sf"/>
</dbReference>
<evidence type="ECO:0000256" key="1">
    <source>
        <dbReference type="ARBA" id="ARBA00022857"/>
    </source>
</evidence>
<dbReference type="PANTHER" id="PTHR44154:SF1">
    <property type="entry name" value="QUINONE OXIDOREDUCTASE"/>
    <property type="match status" value="1"/>
</dbReference>
<dbReference type="Gene3D" id="3.90.180.10">
    <property type="entry name" value="Medium-chain alcohol dehydrogenases, catalytic domain"/>
    <property type="match status" value="1"/>
</dbReference>
<gene>
    <name evidence="3" type="ORF">LFYK43_07220</name>
</gene>
<reference evidence="3 4" key="1">
    <citation type="journal article" date="2019" name="Int. J. Syst. Evol. Microbiol.">
        <title>Lactobacillus salitolerans sp. nov., a novel lactic acid bacterium isolated from spent mushroom substrates.</title>
        <authorList>
            <person name="Tohno M."/>
            <person name="Tanizawa Y."/>
            <person name="Kojima Y."/>
            <person name="Sakamoto M."/>
            <person name="Nakamura Y."/>
            <person name="Ohkuma M."/>
            <person name="Kobayashi H."/>
        </authorList>
    </citation>
    <scope>NUCLEOTIDE SEQUENCE [LARGE SCALE GENOMIC DNA]</scope>
    <source>
        <strain evidence="3 4">YK43</strain>
    </source>
</reference>
<evidence type="ECO:0000313" key="3">
    <source>
        <dbReference type="EMBL" id="GBG94263.1"/>
    </source>
</evidence>
<evidence type="ECO:0000259" key="2">
    <source>
        <dbReference type="Pfam" id="PF08240"/>
    </source>
</evidence>
<dbReference type="Proteomes" id="UP000286848">
    <property type="component" value="Unassembled WGS sequence"/>
</dbReference>
<dbReference type="SUPFAM" id="SSF50129">
    <property type="entry name" value="GroES-like"/>
    <property type="match status" value="1"/>
</dbReference>
<accession>A0A401IRU9</accession>
<name>A0A401IRU9_9LACO</name>
<dbReference type="EMBL" id="BFFP01000008">
    <property type="protein sequence ID" value="GBG94263.1"/>
    <property type="molecule type" value="Genomic_DNA"/>
</dbReference>
<dbReference type="AlphaFoldDB" id="A0A401IRU9"/>
<dbReference type="InterPro" id="IPR051603">
    <property type="entry name" value="Zinc-ADH_QOR/CCCR"/>
</dbReference>
<protein>
    <recommendedName>
        <fullName evidence="2">Alcohol dehydrogenase-like N-terminal domain-containing protein</fullName>
    </recommendedName>
</protein>
<dbReference type="PANTHER" id="PTHR44154">
    <property type="entry name" value="QUINONE OXIDOREDUCTASE"/>
    <property type="match status" value="1"/>
</dbReference>
<dbReference type="Pfam" id="PF08240">
    <property type="entry name" value="ADH_N"/>
    <property type="match status" value="1"/>
</dbReference>
<evidence type="ECO:0000313" key="4">
    <source>
        <dbReference type="Proteomes" id="UP000286848"/>
    </source>
</evidence>
<dbReference type="InterPro" id="IPR013154">
    <property type="entry name" value="ADH-like_N"/>
</dbReference>
<sequence length="102" mass="11256">MKAAQLEKYAKDFTLQVNEIPVPEIGANDVLVKVKTAAVNPVDSLIGTGSLKLIQNYKFPLTMGNELTGIIEKRGSKVTDIQLGEAVYTRLPVQKLERLQNM</sequence>
<keyword evidence="1" id="KW-0521">NADP</keyword>
<comment type="caution">
    <text evidence="3">The sequence shown here is derived from an EMBL/GenBank/DDBJ whole genome shotgun (WGS) entry which is preliminary data.</text>
</comment>
<organism evidence="3 4">
    <name type="scientific">Ligilactobacillus salitolerans</name>
    <dbReference type="NCBI Taxonomy" id="1808352"/>
    <lineage>
        <taxon>Bacteria</taxon>
        <taxon>Bacillati</taxon>
        <taxon>Bacillota</taxon>
        <taxon>Bacilli</taxon>
        <taxon>Lactobacillales</taxon>
        <taxon>Lactobacillaceae</taxon>
        <taxon>Ligilactobacillus</taxon>
    </lineage>
</organism>